<evidence type="ECO:0000313" key="2">
    <source>
        <dbReference type="Proteomes" id="UP000800093"/>
    </source>
</evidence>
<reference evidence="2" key="1">
    <citation type="journal article" date="2020" name="Stud. Mycol.">
        <title>101 Dothideomycetes genomes: A test case for predicting lifestyles and emergence of pathogens.</title>
        <authorList>
            <person name="Haridas S."/>
            <person name="Albert R."/>
            <person name="Binder M."/>
            <person name="Bloem J."/>
            <person name="LaButti K."/>
            <person name="Salamov A."/>
            <person name="Andreopoulos B."/>
            <person name="Baker S."/>
            <person name="Barry K."/>
            <person name="Bills G."/>
            <person name="Bluhm B."/>
            <person name="Cannon C."/>
            <person name="Castanera R."/>
            <person name="Culley D."/>
            <person name="Daum C."/>
            <person name="Ezra D."/>
            <person name="Gonzalez J."/>
            <person name="Henrissat B."/>
            <person name="Kuo A."/>
            <person name="Liang C."/>
            <person name="Lipzen A."/>
            <person name="Lutzoni F."/>
            <person name="Magnuson J."/>
            <person name="Mondo S."/>
            <person name="Nolan M."/>
            <person name="Ohm R."/>
            <person name="Pangilinan J."/>
            <person name="Park H.-J."/>
            <person name="Ramirez L."/>
            <person name="Alfaro M."/>
            <person name="Sun H."/>
            <person name="Tritt A."/>
            <person name="Yoshinaga Y."/>
            <person name="Zwiers L.-H."/>
            <person name="Turgeon B."/>
            <person name="Goodwin S."/>
            <person name="Spatafora J."/>
            <person name="Crous P."/>
            <person name="Grigoriev I."/>
        </authorList>
    </citation>
    <scope>NUCLEOTIDE SEQUENCE [LARGE SCALE GENOMIC DNA]</scope>
    <source>
        <strain evidence="2">CBS 304.66</strain>
    </source>
</reference>
<proteinExistence type="predicted"/>
<accession>A0A9P4KBR5</accession>
<dbReference type="OrthoDB" id="5282002at2759"/>
<name>A0A9P4KBR5_9PLEO</name>
<keyword evidence="2" id="KW-1185">Reference proteome</keyword>
<protein>
    <submittedName>
        <fullName evidence="1">Uncharacterized protein</fullName>
    </submittedName>
</protein>
<dbReference type="EMBL" id="ML986599">
    <property type="protein sequence ID" value="KAF2266347.1"/>
    <property type="molecule type" value="Genomic_DNA"/>
</dbReference>
<dbReference type="Proteomes" id="UP000800093">
    <property type="component" value="Unassembled WGS sequence"/>
</dbReference>
<gene>
    <name evidence="1" type="ORF">CC78DRAFT_615157</name>
</gene>
<evidence type="ECO:0000313" key="1">
    <source>
        <dbReference type="EMBL" id="KAF2266347.1"/>
    </source>
</evidence>
<sequence length="132" mass="14588">MPALPTPQGTSAHLPEIQTTNQALIAAFEAHPHFASQSAARAGKIYFMWDFAKRTDAMTTTPNVPTGSMTEAQREKLKSDAMGRYVILEMIMNDTTGMTTMMFQEQPGRGVELGELIRTAAKRLQDIIEGRD</sequence>
<comment type="caution">
    <text evidence="1">The sequence shown here is derived from an EMBL/GenBank/DDBJ whole genome shotgun (WGS) entry which is preliminary data.</text>
</comment>
<dbReference type="AlphaFoldDB" id="A0A9P4KBR5"/>
<organism evidence="1 2">
    <name type="scientific">Lojkania enalia</name>
    <dbReference type="NCBI Taxonomy" id="147567"/>
    <lineage>
        <taxon>Eukaryota</taxon>
        <taxon>Fungi</taxon>
        <taxon>Dikarya</taxon>
        <taxon>Ascomycota</taxon>
        <taxon>Pezizomycotina</taxon>
        <taxon>Dothideomycetes</taxon>
        <taxon>Pleosporomycetidae</taxon>
        <taxon>Pleosporales</taxon>
        <taxon>Pleosporales incertae sedis</taxon>
        <taxon>Lojkania</taxon>
    </lineage>
</organism>